<dbReference type="Gene3D" id="3.30.360.10">
    <property type="entry name" value="Dihydrodipicolinate Reductase, domain 2"/>
    <property type="match status" value="1"/>
</dbReference>
<evidence type="ECO:0000259" key="14">
    <source>
        <dbReference type="Pfam" id="PF22725"/>
    </source>
</evidence>
<dbReference type="PANTHER" id="PTHR22604">
    <property type="entry name" value="OXIDOREDUCTASES"/>
    <property type="match status" value="1"/>
</dbReference>
<evidence type="ECO:0000259" key="13">
    <source>
        <dbReference type="Pfam" id="PF01408"/>
    </source>
</evidence>
<dbReference type="InterPro" id="IPR055170">
    <property type="entry name" value="GFO_IDH_MocA-like_dom"/>
</dbReference>
<feature type="domain" description="GFO/IDH/MocA-like oxidoreductase" evidence="14">
    <location>
        <begin position="132"/>
        <end position="247"/>
    </location>
</feature>
<dbReference type="SUPFAM" id="SSF51735">
    <property type="entry name" value="NAD(P)-binding Rossmann-fold domains"/>
    <property type="match status" value="1"/>
</dbReference>
<comment type="subunit">
    <text evidence="2">Homodimer.</text>
</comment>
<sequence>MATKWGICSAGKISNDFVVALSTLPAVDHQVVAIAARDLEKAKNFAQNHNIPKAYGSYEELAKDPDIDVIYVGAIHPVHRDVVLMCLQNGKNILCEKPLAMNAAQVQELIATARKFNVFLMEAFWSRFFPVYEEIRALLSQKAIGDVKFIRAEFGVEIYKVPRAVEKELGGGALLDIGCYCVQFVTMVFNGERPESVTAKGFLHETGVDESMSLILQYSGKRQAVLSSTIMATLPNQAAICGTKGIIQIPSDMWSPTSIIVNGKERKFDIPHTTKPMNFSNGTGMSYEAEHVRQCLLKVVLRIFLLYYTIFWILGGEDPRVAHFFSGLKESPIMSLADSEMVASIMDEALQQLGVTYP</sequence>
<evidence type="ECO:0000256" key="7">
    <source>
        <dbReference type="ARBA" id="ARBA00040603"/>
    </source>
</evidence>
<dbReference type="InterPro" id="IPR000683">
    <property type="entry name" value="Gfo/Idh/MocA-like_OxRdtase_N"/>
</dbReference>
<protein>
    <recommendedName>
        <fullName evidence="7">Trans-1,2-dihydrobenzene-1,2-diol dehydrogenase</fullName>
        <ecNumber evidence="6">1.1.1.179</ecNumber>
        <ecNumber evidence="5">1.3.1.20</ecNumber>
    </recommendedName>
    <alternativeName>
        <fullName evidence="10">D-xylose 1-dehydrogenase</fullName>
    </alternativeName>
    <alternativeName>
        <fullName evidence="9">D-xylose-NADP dehydrogenase</fullName>
    </alternativeName>
    <alternativeName>
        <fullName evidence="8">Dimeric dihydrodiol dehydrogenase</fullName>
    </alternativeName>
</protein>
<dbReference type="EC" id="1.3.1.20" evidence="5"/>
<keyword evidence="4" id="KW-0560">Oxidoreductase</keyword>
<dbReference type="Xenbase" id="XB-GENE-968486">
    <property type="gene designation" value="dhdh-like.1"/>
</dbReference>
<feature type="domain" description="Gfo/Idh/MocA-like oxidoreductase N-terminal" evidence="13">
    <location>
        <begin position="4"/>
        <end position="122"/>
    </location>
</feature>
<dbReference type="GeneTree" id="ENSGT00390000007946"/>
<dbReference type="GO" id="GO:0047837">
    <property type="term" value="F:D-xylose 1-dehydrogenase (NADP+) activity"/>
    <property type="evidence" value="ECO:0007669"/>
    <property type="project" value="UniProtKB-EC"/>
</dbReference>
<evidence type="ECO:0000256" key="8">
    <source>
        <dbReference type="ARBA" id="ARBA00042926"/>
    </source>
</evidence>
<evidence type="ECO:0000256" key="10">
    <source>
        <dbReference type="ARBA" id="ARBA00043025"/>
    </source>
</evidence>
<dbReference type="SUPFAM" id="SSF55347">
    <property type="entry name" value="Glyceraldehyde-3-phosphate dehydrogenase-like, C-terminal domain"/>
    <property type="match status" value="1"/>
</dbReference>
<dbReference type="AlphaFoldDB" id="A0A803JRS2"/>
<dbReference type="Bgee" id="ENSXETG00000027480">
    <property type="expression patterns" value="Expressed in mesonephros and 12 other cell types or tissues"/>
</dbReference>
<organism evidence="15">
    <name type="scientific">Xenopus tropicalis</name>
    <name type="common">Western clawed frog</name>
    <name type="synonym">Silurana tropicalis</name>
    <dbReference type="NCBI Taxonomy" id="8364"/>
    <lineage>
        <taxon>Eukaryota</taxon>
        <taxon>Metazoa</taxon>
        <taxon>Chordata</taxon>
        <taxon>Craniata</taxon>
        <taxon>Vertebrata</taxon>
        <taxon>Euteleostomi</taxon>
        <taxon>Amphibia</taxon>
        <taxon>Batrachia</taxon>
        <taxon>Anura</taxon>
        <taxon>Pipoidea</taxon>
        <taxon>Pipidae</taxon>
        <taxon>Xenopodinae</taxon>
        <taxon>Xenopus</taxon>
        <taxon>Silurana</taxon>
    </lineage>
</organism>
<dbReference type="PANTHER" id="PTHR22604:SF105">
    <property type="entry name" value="TRANS-1,2-DIHYDROBENZENE-1,2-DIOL DEHYDROGENASE"/>
    <property type="match status" value="1"/>
</dbReference>
<dbReference type="Pfam" id="PF22725">
    <property type="entry name" value="GFO_IDH_MocA_C3"/>
    <property type="match status" value="1"/>
</dbReference>
<dbReference type="GO" id="GO:0047115">
    <property type="term" value="F:trans-1,2-dihydrobenzene-1,2-diol dehydrogenase activity"/>
    <property type="evidence" value="ECO:0007669"/>
    <property type="project" value="UniProtKB-EC"/>
</dbReference>
<comment type="catalytic activity">
    <reaction evidence="11">
        <text>(1R,2R)-1,2-dihydrobenzene-1,2-diol + NADP(+) = catechol + NADPH + H(+)</text>
        <dbReference type="Rhea" id="RHEA:16729"/>
        <dbReference type="ChEBI" id="CHEBI:10702"/>
        <dbReference type="ChEBI" id="CHEBI:15378"/>
        <dbReference type="ChEBI" id="CHEBI:18135"/>
        <dbReference type="ChEBI" id="CHEBI:57783"/>
        <dbReference type="ChEBI" id="CHEBI:58349"/>
        <dbReference type="EC" id="1.3.1.20"/>
    </reaction>
</comment>
<dbReference type="Ensembl" id="ENSXETT00000123950">
    <property type="protein sequence ID" value="ENSXETP00000110715"/>
    <property type="gene ID" value="ENSXETG00000027480"/>
</dbReference>
<evidence type="ECO:0000256" key="9">
    <source>
        <dbReference type="ARBA" id="ARBA00042988"/>
    </source>
</evidence>
<dbReference type="InterPro" id="IPR036291">
    <property type="entry name" value="NAD(P)-bd_dom_sf"/>
</dbReference>
<proteinExistence type="inferred from homology"/>
<dbReference type="FunFam" id="3.40.50.720:FF:000269">
    <property type="entry name" value="Trans-1,2-dihydrobenzene-1,2-diol dehydrogenase"/>
    <property type="match status" value="1"/>
</dbReference>
<accession>A0A803JRS2</accession>
<evidence type="ECO:0000256" key="12">
    <source>
        <dbReference type="ARBA" id="ARBA00049233"/>
    </source>
</evidence>
<evidence type="ECO:0000256" key="5">
    <source>
        <dbReference type="ARBA" id="ARBA00038853"/>
    </source>
</evidence>
<evidence type="ECO:0000313" key="15">
    <source>
        <dbReference type="Ensembl" id="ENSXETP00000110715"/>
    </source>
</evidence>
<evidence type="ECO:0000256" key="6">
    <source>
        <dbReference type="ARBA" id="ARBA00038984"/>
    </source>
</evidence>
<keyword evidence="3" id="KW-0521">NADP</keyword>
<dbReference type="InterPro" id="IPR050984">
    <property type="entry name" value="Gfo/Idh/MocA_domain"/>
</dbReference>
<evidence type="ECO:0000256" key="1">
    <source>
        <dbReference type="ARBA" id="ARBA00010928"/>
    </source>
</evidence>
<evidence type="ECO:0000256" key="11">
    <source>
        <dbReference type="ARBA" id="ARBA00047423"/>
    </source>
</evidence>
<comment type="similarity">
    <text evidence="1">Belongs to the Gfo/Idh/MocA family.</text>
</comment>
<comment type="catalytic activity">
    <reaction evidence="12">
        <text>D-xylose + NADP(+) = D-xylono-1,5-lactone + NADPH + H(+)</text>
        <dbReference type="Rhea" id="RHEA:22000"/>
        <dbReference type="ChEBI" id="CHEBI:15378"/>
        <dbReference type="ChEBI" id="CHEBI:15867"/>
        <dbReference type="ChEBI" id="CHEBI:53455"/>
        <dbReference type="ChEBI" id="CHEBI:57783"/>
        <dbReference type="ChEBI" id="CHEBI:58349"/>
        <dbReference type="EC" id="1.1.1.179"/>
    </reaction>
</comment>
<dbReference type="Gene3D" id="3.40.50.720">
    <property type="entry name" value="NAD(P)-binding Rossmann-like Domain"/>
    <property type="match status" value="1"/>
</dbReference>
<gene>
    <name evidence="15" type="primary">dhdh-like.1</name>
</gene>
<evidence type="ECO:0000256" key="4">
    <source>
        <dbReference type="ARBA" id="ARBA00023002"/>
    </source>
</evidence>
<evidence type="ECO:0000256" key="2">
    <source>
        <dbReference type="ARBA" id="ARBA00011738"/>
    </source>
</evidence>
<reference evidence="15" key="2">
    <citation type="submission" date="2021-03" db="UniProtKB">
        <authorList>
            <consortium name="Ensembl"/>
        </authorList>
    </citation>
    <scope>IDENTIFICATION</scope>
</reference>
<dbReference type="GO" id="GO:0000166">
    <property type="term" value="F:nucleotide binding"/>
    <property type="evidence" value="ECO:0007669"/>
    <property type="project" value="InterPro"/>
</dbReference>
<dbReference type="EC" id="1.1.1.179" evidence="6"/>
<name>A0A803JRS2_XENTR</name>
<dbReference type="Pfam" id="PF01408">
    <property type="entry name" value="GFO_IDH_MocA"/>
    <property type="match status" value="1"/>
</dbReference>
<reference evidence="15" key="1">
    <citation type="journal article" date="2010" name="Science">
        <title>The genome of the Western clawed frog Xenopus tropicalis.</title>
        <authorList>
            <person name="Hellsten U."/>
            <person name="Harland R.M."/>
            <person name="Gilchrist M.J."/>
            <person name="Hendrix D."/>
            <person name="Jurka J."/>
            <person name="Kapitonov V."/>
            <person name="Ovcharenko I."/>
            <person name="Putnam N.H."/>
            <person name="Shu S."/>
            <person name="Taher L."/>
            <person name="Blitz I.L."/>
            <person name="Blumberg B."/>
            <person name="Dichmann D.S."/>
            <person name="Dubchak I."/>
            <person name="Amaya E."/>
            <person name="Detter J.C."/>
            <person name="Fletcher R."/>
            <person name="Gerhard D.S."/>
            <person name="Goodstein D."/>
            <person name="Graves T."/>
            <person name="Grigoriev I.V."/>
            <person name="Grimwood J."/>
            <person name="Kawashima T."/>
            <person name="Lindquist E."/>
            <person name="Lucas S.M."/>
            <person name="Mead P.E."/>
            <person name="Mitros T."/>
            <person name="Ogino H."/>
            <person name="Ohta Y."/>
            <person name="Poliakov A.V."/>
            <person name="Pollet N."/>
            <person name="Robert J."/>
            <person name="Salamov A."/>
            <person name="Sater A.K."/>
            <person name="Schmutz J."/>
            <person name="Terry A."/>
            <person name="Vize P.D."/>
            <person name="Warren W.C."/>
            <person name="Wells D."/>
            <person name="Wills A."/>
            <person name="Wilson R.K."/>
            <person name="Zimmerman L.B."/>
            <person name="Zorn A.M."/>
            <person name="Grainger R."/>
            <person name="Grammer T."/>
            <person name="Khokha M.K."/>
            <person name="Richardson P.M."/>
            <person name="Rokhsar D.S."/>
        </authorList>
    </citation>
    <scope>NUCLEOTIDE SEQUENCE [LARGE SCALE GENOMIC DNA]</scope>
    <source>
        <strain evidence="15">Nigerian</strain>
    </source>
</reference>
<evidence type="ECO:0000256" key="3">
    <source>
        <dbReference type="ARBA" id="ARBA00022857"/>
    </source>
</evidence>